<dbReference type="GO" id="GO:0005829">
    <property type="term" value="C:cytosol"/>
    <property type="evidence" value="ECO:0007669"/>
    <property type="project" value="TreeGrafter"/>
</dbReference>
<evidence type="ECO:0000313" key="3">
    <source>
        <dbReference type="Proteomes" id="UP000801864"/>
    </source>
</evidence>
<feature type="compositionally biased region" description="Polar residues" evidence="1">
    <location>
        <begin position="663"/>
        <end position="675"/>
    </location>
</feature>
<name>A0A9P4XFN2_9HYPO</name>
<proteinExistence type="predicted"/>
<dbReference type="GO" id="GO:0034605">
    <property type="term" value="P:cellular response to heat"/>
    <property type="evidence" value="ECO:0007669"/>
    <property type="project" value="TreeGrafter"/>
</dbReference>
<dbReference type="EMBL" id="QLNT01000007">
    <property type="protein sequence ID" value="KAF3073026.1"/>
    <property type="molecule type" value="Genomic_DNA"/>
</dbReference>
<dbReference type="Pfam" id="PF00982">
    <property type="entry name" value="Glyco_transf_20"/>
    <property type="match status" value="1"/>
</dbReference>
<sequence length="687" mass="77206">MDDERYYFRVQLDEDGDEVMSDNSGYFSGDPNQRLLFEAPQPSHEHGHVDTPQPNHEYSHFDAQQPSHEYSHFDAPQPSHEYPHIPLNPSNNIPLLPLSGRVISVTFTIPYSLRAPGDQNQEWEVSIRSRMEHSVQFDILSHLSSAKCPQHHIVIGWTGEISSPDATHSHADDPSPWLNNDANTLAQPRDNLFRRFVDGFLFPLFHEGRSTEMTITKGENGWCDYLGLMDAFADKVCDLWQPGDIVMVHDYALMLLPRILRTRLPHIHLAFSLHASCPSHIPPGTNMRLLSKVLQGPFGADLLTFQAFIHSDQFLGWCAQEAPAWAPHQDFQLGRVADLCFVHPMAIDASRVISLAGSEEVSQICDSLKSVFEDKKIIVSYSTAGFNEETAYVTQAFDRLETLFPRWRGKVVMLQITSLPWLYRDEGASESDETLVDTLAAQNSSKKSFKDQLVETELYALLRASDATIFPFAPEALMKAGLDFMLCQRGGNKRPVISETSPLRFQLPRAILFPRGDVDGVARALDRALEFSFECPRCHNQPGAGECPECSDRRPTTPHRVLESLMIPTVEEWDSTERGETRPNGGDEGDGNESDDTLRNMDDSSDFWGSNWDSDESWPDDSGYGSDGEDSDSTSRTTPEPDDGDEENAEGLMNVLSRARSEPVQSTRQMLSRQMLSRRMPPRSSCG</sequence>
<dbReference type="PANTHER" id="PTHR10788">
    <property type="entry name" value="TREHALOSE-6-PHOSPHATE SYNTHASE"/>
    <property type="match status" value="1"/>
</dbReference>
<dbReference type="InterPro" id="IPR001830">
    <property type="entry name" value="Glyco_trans_20"/>
</dbReference>
<reference evidence="2 3" key="1">
    <citation type="submission" date="2018-06" db="EMBL/GenBank/DDBJ databases">
        <title>Genome analysis of cellulolytic fungus Trichoderma lentiforme CFAM-422.</title>
        <authorList>
            <person name="Steindorff A.S."/>
            <person name="Formighieri E.F."/>
            <person name="Midorikawa G.E.O."/>
            <person name="Tamietti M.S."/>
            <person name="Ramos E.Z."/>
            <person name="Silva A.S."/>
            <person name="Bon E.P.S."/>
            <person name="Mendes T.D."/>
            <person name="Damaso M.C.T."/>
            <person name="Favaro L.C.L."/>
        </authorList>
    </citation>
    <scope>NUCLEOTIDE SEQUENCE [LARGE SCALE GENOMIC DNA]</scope>
    <source>
        <strain evidence="2 3">CFAM-422</strain>
    </source>
</reference>
<dbReference type="Gene3D" id="3.40.50.2000">
    <property type="entry name" value="Glycogen Phosphorylase B"/>
    <property type="match status" value="2"/>
</dbReference>
<dbReference type="GO" id="GO:0031505">
    <property type="term" value="P:fungal-type cell wall organization"/>
    <property type="evidence" value="ECO:0007669"/>
    <property type="project" value="TreeGrafter"/>
</dbReference>
<evidence type="ECO:0000313" key="2">
    <source>
        <dbReference type="EMBL" id="KAF3073026.1"/>
    </source>
</evidence>
<dbReference type="SUPFAM" id="SSF53756">
    <property type="entry name" value="UDP-Glycosyltransferase/glycogen phosphorylase"/>
    <property type="match status" value="1"/>
</dbReference>
<dbReference type="GO" id="GO:0003825">
    <property type="term" value="F:alpha,alpha-trehalose-phosphate synthase (UDP-forming) activity"/>
    <property type="evidence" value="ECO:0007669"/>
    <property type="project" value="TreeGrafter"/>
</dbReference>
<dbReference type="GO" id="GO:0004805">
    <property type="term" value="F:trehalose-phosphatase activity"/>
    <property type="evidence" value="ECO:0007669"/>
    <property type="project" value="TreeGrafter"/>
</dbReference>
<feature type="region of interest" description="Disordered" evidence="1">
    <location>
        <begin position="541"/>
        <end position="687"/>
    </location>
</feature>
<organism evidence="2 3">
    <name type="scientific">Trichoderma lentiforme</name>
    <dbReference type="NCBI Taxonomy" id="1567552"/>
    <lineage>
        <taxon>Eukaryota</taxon>
        <taxon>Fungi</taxon>
        <taxon>Dikarya</taxon>
        <taxon>Ascomycota</taxon>
        <taxon>Pezizomycotina</taxon>
        <taxon>Sordariomycetes</taxon>
        <taxon>Hypocreomycetidae</taxon>
        <taxon>Hypocreales</taxon>
        <taxon>Hypocreaceae</taxon>
        <taxon>Trichoderma</taxon>
    </lineage>
</organism>
<dbReference type="Proteomes" id="UP000801864">
    <property type="component" value="Unassembled WGS sequence"/>
</dbReference>
<evidence type="ECO:0000256" key="1">
    <source>
        <dbReference type="SAM" id="MobiDB-lite"/>
    </source>
</evidence>
<dbReference type="GO" id="GO:0005992">
    <property type="term" value="P:trehalose biosynthetic process"/>
    <property type="evidence" value="ECO:0007669"/>
    <property type="project" value="InterPro"/>
</dbReference>
<dbReference type="PANTHER" id="PTHR10788:SF123">
    <property type="entry name" value="TREHALOSE-PHOSPHATASE"/>
    <property type="match status" value="1"/>
</dbReference>
<keyword evidence="3" id="KW-1185">Reference proteome</keyword>
<dbReference type="AlphaFoldDB" id="A0A9P4XFN2"/>
<feature type="compositionally biased region" description="Acidic residues" evidence="1">
    <location>
        <begin position="640"/>
        <end position="649"/>
    </location>
</feature>
<dbReference type="GO" id="GO:0005946">
    <property type="term" value="C:alpha,alpha-trehalose-phosphate synthase complex (UDP-forming)"/>
    <property type="evidence" value="ECO:0007669"/>
    <property type="project" value="TreeGrafter"/>
</dbReference>
<gene>
    <name evidence="2" type="ORF">CFAM422_004828</name>
</gene>
<accession>A0A9P4XFN2</accession>
<comment type="caution">
    <text evidence="2">The sequence shown here is derived from an EMBL/GenBank/DDBJ whole genome shotgun (WGS) entry which is preliminary data.</text>
</comment>
<protein>
    <submittedName>
        <fullName evidence="2">Trehalose-phosphatase</fullName>
    </submittedName>
</protein>